<name>A0A0E1VVW2_BURPE</name>
<dbReference type="InterPro" id="IPR029058">
    <property type="entry name" value="AB_hydrolase_fold"/>
</dbReference>
<dbReference type="HOGENOM" id="CLU_020336_50_3_4"/>
<dbReference type="GeneID" id="93062111"/>
<dbReference type="InterPro" id="IPR026968">
    <property type="entry name" value="PcaD/CatD"/>
</dbReference>
<dbReference type="PRINTS" id="PR00111">
    <property type="entry name" value="ABHYDROLASE"/>
</dbReference>
<dbReference type="AlphaFoldDB" id="A0A0E1VVW2"/>
<evidence type="ECO:0000259" key="1">
    <source>
        <dbReference type="Pfam" id="PF00561"/>
    </source>
</evidence>
<accession>A0A0E1VVW2</accession>
<dbReference type="GO" id="GO:0047570">
    <property type="term" value="F:3-oxoadipate enol-lactonase activity"/>
    <property type="evidence" value="ECO:0007669"/>
    <property type="project" value="UniProtKB-EC"/>
</dbReference>
<evidence type="ECO:0000313" key="2">
    <source>
        <dbReference type="EMBL" id="EET05070.1"/>
    </source>
</evidence>
<dbReference type="NCBIfam" id="TIGR02427">
    <property type="entry name" value="protocat_pcaD"/>
    <property type="match status" value="1"/>
</dbReference>
<proteinExistence type="predicted"/>
<dbReference type="Gene3D" id="3.40.50.1820">
    <property type="entry name" value="alpha/beta hydrolase"/>
    <property type="match status" value="1"/>
</dbReference>
<organism evidence="2">
    <name type="scientific">Burkholderia pseudomallei 1710a</name>
    <dbReference type="NCBI Taxonomy" id="320371"/>
    <lineage>
        <taxon>Bacteria</taxon>
        <taxon>Pseudomonadati</taxon>
        <taxon>Pseudomonadota</taxon>
        <taxon>Betaproteobacteria</taxon>
        <taxon>Burkholderiales</taxon>
        <taxon>Burkholderiaceae</taxon>
        <taxon>Burkholderia</taxon>
        <taxon>pseudomallei group</taxon>
    </lineage>
</organism>
<dbReference type="InterPro" id="IPR000073">
    <property type="entry name" value="AB_hydrolase_1"/>
</dbReference>
<dbReference type="Proteomes" id="UP000001812">
    <property type="component" value="Chromosome II"/>
</dbReference>
<dbReference type="RefSeq" id="WP_004194488.1">
    <property type="nucleotide sequence ID" value="NZ_CM000833.1"/>
</dbReference>
<dbReference type="SUPFAM" id="SSF53474">
    <property type="entry name" value="alpha/beta-Hydrolases"/>
    <property type="match status" value="1"/>
</dbReference>
<keyword evidence="2" id="KW-0378">Hydrolase</keyword>
<dbReference type="GO" id="GO:0042952">
    <property type="term" value="P:beta-ketoadipate pathway"/>
    <property type="evidence" value="ECO:0007669"/>
    <property type="project" value="InterPro"/>
</dbReference>
<reference evidence="2" key="1">
    <citation type="submission" date="2009-05" db="EMBL/GenBank/DDBJ databases">
        <authorList>
            <person name="Harkins D.M."/>
            <person name="DeShazer D."/>
            <person name="Woods D.E."/>
            <person name="Brinkac L.M."/>
            <person name="Brown K.A."/>
            <person name="Hung G.C."/>
            <person name="Tuanyok A."/>
            <person name="Zhang B."/>
            <person name="Nierman W.C."/>
        </authorList>
    </citation>
    <scope>NUCLEOTIDE SEQUENCE [LARGE SCALE GENOMIC DNA]</scope>
    <source>
        <strain evidence="2">1710a</strain>
    </source>
</reference>
<dbReference type="PANTHER" id="PTHR43433:SF5">
    <property type="entry name" value="AB HYDROLASE-1 DOMAIN-CONTAINING PROTEIN"/>
    <property type="match status" value="1"/>
</dbReference>
<gene>
    <name evidence="2" type="primary">pcaD</name>
    <name evidence="2" type="ORF">BURPS1710A_A2542</name>
</gene>
<dbReference type="PANTHER" id="PTHR43433">
    <property type="entry name" value="HYDROLASE, ALPHA/BETA FOLD FAMILY PROTEIN"/>
    <property type="match status" value="1"/>
</dbReference>
<dbReference type="InterPro" id="IPR050471">
    <property type="entry name" value="AB_hydrolase"/>
</dbReference>
<dbReference type="Pfam" id="PF00561">
    <property type="entry name" value="Abhydrolase_1"/>
    <property type="match status" value="1"/>
</dbReference>
<dbReference type="EMBL" id="CM000833">
    <property type="protein sequence ID" value="EET05070.1"/>
    <property type="molecule type" value="Genomic_DNA"/>
</dbReference>
<dbReference type="EC" id="3.1.1.24" evidence="2"/>
<protein>
    <submittedName>
        <fullName evidence="2">3-oxoadipate enol-lactonase</fullName>
        <ecNumber evidence="2">3.1.1.24</ecNumber>
    </submittedName>
</protein>
<feature type="domain" description="AB hydrolase-1" evidence="1">
    <location>
        <begin position="24"/>
        <end position="132"/>
    </location>
</feature>
<sequence length="261" mass="27950">MPFASVDGVRLHYRIDRAARADAPWLVFSNSLGADLSMWAPQIGPMTAHFNLLRYDTRGHGHSDAPAGSYTIEQLAGDVIGLLDHVGVARAHFCGISMGGLTGAALAARHAKRVDRVVLSNTSAKIGSPEIWAPRARKARAEGMAALADAVLPRWFTAAFFEREPRLIDVIRDTFNHTDKDGYAANCDALNAADLRDEAKGIAVPTLVVTGAHDLSTPPEQGRALAASIAGAKHVEFDCAHISNIECADGFNRTLIDFLTA</sequence>